<dbReference type="Gene3D" id="3.40.630.30">
    <property type="match status" value="1"/>
</dbReference>
<dbReference type="AlphaFoldDB" id="A0A210RZ05"/>
<dbReference type="RefSeq" id="WP_087909011.1">
    <property type="nucleotide sequence ID" value="NZ_NAIA01000002.1"/>
</dbReference>
<dbReference type="SUPFAM" id="SSF55729">
    <property type="entry name" value="Acyl-CoA N-acyltransferases (Nat)"/>
    <property type="match status" value="1"/>
</dbReference>
<dbReference type="PANTHER" id="PTHR43415">
    <property type="entry name" value="SPERMIDINE N(1)-ACETYLTRANSFERASE"/>
    <property type="match status" value="1"/>
</dbReference>
<keyword evidence="2" id="KW-0808">Transferase</keyword>
<proteinExistence type="predicted"/>
<dbReference type="Pfam" id="PF13302">
    <property type="entry name" value="Acetyltransf_3"/>
    <property type="match status" value="1"/>
</dbReference>
<accession>A0A210RZ05</accession>
<dbReference type="PANTHER" id="PTHR43415:SF3">
    <property type="entry name" value="GNAT-FAMILY ACETYLTRANSFERASE"/>
    <property type="match status" value="1"/>
</dbReference>
<evidence type="ECO:0000313" key="3">
    <source>
        <dbReference type="Proteomes" id="UP000196880"/>
    </source>
</evidence>
<comment type="caution">
    <text evidence="2">The sequence shown here is derived from an EMBL/GenBank/DDBJ whole genome shotgun (WGS) entry which is preliminary data.</text>
</comment>
<evidence type="ECO:0000313" key="2">
    <source>
        <dbReference type="EMBL" id="OWF66212.1"/>
    </source>
</evidence>
<gene>
    <name evidence="2" type="ORF">B6A14_03165</name>
</gene>
<organism evidence="2 3">
    <name type="scientific">Polynucleobacter hirudinilacicola</name>
    <dbReference type="NCBI Taxonomy" id="1743166"/>
    <lineage>
        <taxon>Bacteria</taxon>
        <taxon>Pseudomonadati</taxon>
        <taxon>Pseudomonadota</taxon>
        <taxon>Betaproteobacteria</taxon>
        <taxon>Burkholderiales</taxon>
        <taxon>Burkholderiaceae</taxon>
        <taxon>Polynucleobacter</taxon>
    </lineage>
</organism>
<sequence length="187" mass="21316">MKAERVEGLYVNLRPIEASDSEVTFKWRSASRARLLNSGAPSVEDQRKWILSRPASEFNYIIELKSGEPVGMLSLIDIDSKNLHAETARFLIGEGDLVKGIPAAVEAMKLLYQIAFDGLKLKRLYGTVASKNKLMIKWQKYLGMKEEGALRQHYFINNEWHDAIVLGLLDNEYFEDALPKMNRLINT</sequence>
<dbReference type="InterPro" id="IPR000182">
    <property type="entry name" value="GNAT_dom"/>
</dbReference>
<dbReference type="GO" id="GO:0016747">
    <property type="term" value="F:acyltransferase activity, transferring groups other than amino-acyl groups"/>
    <property type="evidence" value="ECO:0007669"/>
    <property type="project" value="InterPro"/>
</dbReference>
<protein>
    <submittedName>
        <fullName evidence="2">GNAT family N-acetyltransferase</fullName>
    </submittedName>
</protein>
<dbReference type="Proteomes" id="UP000196880">
    <property type="component" value="Unassembled WGS sequence"/>
</dbReference>
<dbReference type="InterPro" id="IPR016181">
    <property type="entry name" value="Acyl_CoA_acyltransferase"/>
</dbReference>
<dbReference type="OrthoDB" id="5295305at2"/>
<dbReference type="PROSITE" id="PS51186">
    <property type="entry name" value="GNAT"/>
    <property type="match status" value="1"/>
</dbReference>
<keyword evidence="3" id="KW-1185">Reference proteome</keyword>
<dbReference type="EMBL" id="NAIA01000002">
    <property type="protein sequence ID" value="OWF66212.1"/>
    <property type="molecule type" value="Genomic_DNA"/>
</dbReference>
<name>A0A210RZ05_9BURK</name>
<feature type="domain" description="N-acetyltransferase" evidence="1">
    <location>
        <begin position="11"/>
        <end position="171"/>
    </location>
</feature>
<reference evidence="2 3" key="1">
    <citation type="submission" date="2017-03" db="EMBL/GenBank/DDBJ databases">
        <title>New species Polynucleobacter sp. MWH-EgelM1-30-B4.</title>
        <authorList>
            <person name="Hahn M.W."/>
        </authorList>
    </citation>
    <scope>NUCLEOTIDE SEQUENCE [LARGE SCALE GENOMIC DNA]</scope>
    <source>
        <strain evidence="2 3">MWH-EgelM1-30-B4</strain>
    </source>
</reference>
<evidence type="ECO:0000259" key="1">
    <source>
        <dbReference type="PROSITE" id="PS51186"/>
    </source>
</evidence>